<dbReference type="AlphaFoldDB" id="A0A914YBV6"/>
<organism evidence="2 3">
    <name type="scientific">Panagrolaimus superbus</name>
    <dbReference type="NCBI Taxonomy" id="310955"/>
    <lineage>
        <taxon>Eukaryota</taxon>
        <taxon>Metazoa</taxon>
        <taxon>Ecdysozoa</taxon>
        <taxon>Nematoda</taxon>
        <taxon>Chromadorea</taxon>
        <taxon>Rhabditida</taxon>
        <taxon>Tylenchina</taxon>
        <taxon>Panagrolaimomorpha</taxon>
        <taxon>Panagrolaimoidea</taxon>
        <taxon>Panagrolaimidae</taxon>
        <taxon>Panagrolaimus</taxon>
    </lineage>
</organism>
<protein>
    <submittedName>
        <fullName evidence="3">Uncharacterized protein</fullName>
    </submittedName>
</protein>
<name>A0A914YBV6_9BILA</name>
<accession>A0A914YBV6</accession>
<evidence type="ECO:0000313" key="2">
    <source>
        <dbReference type="Proteomes" id="UP000887577"/>
    </source>
</evidence>
<proteinExistence type="predicted"/>
<feature type="region of interest" description="Disordered" evidence="1">
    <location>
        <begin position="36"/>
        <end position="56"/>
    </location>
</feature>
<sequence length="96" mass="10668">MVFCIICIPRIRTRKRVVRAQPGYVYEVRRAPCPSKCSTNAPKSKPTTSFSTSTSTNGISASCFINTPKESRFRSISIGASTTVHQTLNLCFKFCK</sequence>
<feature type="compositionally biased region" description="Low complexity" evidence="1">
    <location>
        <begin position="42"/>
        <end position="56"/>
    </location>
</feature>
<keyword evidence="2" id="KW-1185">Reference proteome</keyword>
<evidence type="ECO:0000256" key="1">
    <source>
        <dbReference type="SAM" id="MobiDB-lite"/>
    </source>
</evidence>
<reference evidence="3" key="1">
    <citation type="submission" date="2022-11" db="UniProtKB">
        <authorList>
            <consortium name="WormBaseParasite"/>
        </authorList>
    </citation>
    <scope>IDENTIFICATION</scope>
</reference>
<evidence type="ECO:0000313" key="3">
    <source>
        <dbReference type="WBParaSite" id="PSU_v2.g16241.t1"/>
    </source>
</evidence>
<dbReference type="WBParaSite" id="PSU_v2.g16241.t1">
    <property type="protein sequence ID" value="PSU_v2.g16241.t1"/>
    <property type="gene ID" value="PSU_v2.g16241"/>
</dbReference>
<dbReference type="Proteomes" id="UP000887577">
    <property type="component" value="Unplaced"/>
</dbReference>